<dbReference type="Proteomes" id="UP000029380">
    <property type="component" value="Unassembled WGS sequence"/>
</dbReference>
<evidence type="ECO:0000313" key="4">
    <source>
        <dbReference type="Proteomes" id="UP000029380"/>
    </source>
</evidence>
<accession>A0A091C3Q1</accession>
<dbReference type="NCBIfam" id="TIGR01554">
    <property type="entry name" value="major_cap_HK97"/>
    <property type="match status" value="1"/>
</dbReference>
<dbReference type="Pfam" id="PF05065">
    <property type="entry name" value="Phage_capsid"/>
    <property type="match status" value="1"/>
</dbReference>
<dbReference type="RefSeq" id="WP_038025858.1">
    <property type="nucleotide sequence ID" value="NZ_JPVU01000098.1"/>
</dbReference>
<feature type="domain" description="Phage capsid-like C-terminal" evidence="2">
    <location>
        <begin position="87"/>
        <end position="283"/>
    </location>
</feature>
<reference evidence="3 4" key="1">
    <citation type="submission" date="2014-08" db="EMBL/GenBank/DDBJ databases">
        <title>Genome sequence of Tetragenococcus muriaticus.</title>
        <authorList>
            <person name="Chuea-nongthon C."/>
            <person name="Rodtong S."/>
            <person name="Yongsawatdigul J."/>
            <person name="Steele J.L."/>
            <person name="Liu X.-y."/>
            <person name="Speers J."/>
            <person name="Glasner J.D."/>
            <person name="Neeno-Eckwall E.C."/>
        </authorList>
    </citation>
    <scope>NUCLEOTIDE SEQUENCE [LARGE SCALE GENOMIC DNA]</scope>
    <source>
        <strain evidence="3 4">PMC-11-5</strain>
    </source>
</reference>
<evidence type="ECO:0000259" key="2">
    <source>
        <dbReference type="Pfam" id="PF05065"/>
    </source>
</evidence>
<comment type="caution">
    <text evidence="3">The sequence shown here is derived from an EMBL/GenBank/DDBJ whole genome shotgun (WGS) entry which is preliminary data.</text>
</comment>
<dbReference type="InterPro" id="IPR054612">
    <property type="entry name" value="Phage_capsid-like_C"/>
</dbReference>
<dbReference type="EMBL" id="JPVU01000098">
    <property type="protein sequence ID" value="KFN92441.1"/>
    <property type="molecule type" value="Genomic_DNA"/>
</dbReference>
<evidence type="ECO:0000256" key="1">
    <source>
        <dbReference type="ARBA" id="ARBA00004328"/>
    </source>
</evidence>
<dbReference type="AlphaFoldDB" id="A0A091C3Q1"/>
<dbReference type="PATRIC" id="fig|1302649.3.peg.955"/>
<dbReference type="InterPro" id="IPR024455">
    <property type="entry name" value="Phage_capsid"/>
</dbReference>
<proteinExistence type="predicted"/>
<organism evidence="3 4">
    <name type="scientific">Tetragenococcus muriaticus PMC-11-5</name>
    <dbReference type="NCBI Taxonomy" id="1302649"/>
    <lineage>
        <taxon>Bacteria</taxon>
        <taxon>Bacillati</taxon>
        <taxon>Bacillota</taxon>
        <taxon>Bacilli</taxon>
        <taxon>Lactobacillales</taxon>
        <taxon>Enterococcaceae</taxon>
        <taxon>Tetragenococcus</taxon>
    </lineage>
</organism>
<protein>
    <submittedName>
        <fullName evidence="3">Phage major capsid protein</fullName>
    </submittedName>
</protein>
<dbReference type="SUPFAM" id="SSF56563">
    <property type="entry name" value="Major capsid protein gp5"/>
    <property type="match status" value="1"/>
</dbReference>
<sequence>MSFNLGNEFNEAREAFLNSVQNNEPEDKQAELYGDMVNQIAEEAKRQARQETESVIATNPAEAKMSARERKFFNEIETEVGYKDEKLLPQETIDRIFEDLTTEHPLLSRIGLRNAGLRMKFLRSETEGIAVWGKVFGDIKGQLDAAFSDDEDIQNKLTAFVVVPKDLQDYGVSFIEEFVRTQINEAFSVALEAAFVAGDGDDKPIGLNRDISNGTTSNGVTTYPEKDPEGELTFADADLTVGELTEVYKYHSVKENGQPLAVEGRVSMIVNPSDAWDVKKQYTSLNAQGVYVTALPFNLDIIESIAQNAGKATTFVQGRYDAFLGGGLTVRKYDQTLAIEDMDLYTAKQFAYGKAKDTKATAVWTLNVSDNVNDESPQA</sequence>
<name>A0A091C3Q1_9ENTE</name>
<gene>
    <name evidence="3" type="ORF">TMUPMC115_0953</name>
</gene>
<comment type="subcellular location">
    <subcellularLocation>
        <location evidence="1">Virion</location>
    </subcellularLocation>
</comment>
<evidence type="ECO:0000313" key="3">
    <source>
        <dbReference type="EMBL" id="KFN92441.1"/>
    </source>
</evidence>
<dbReference type="OrthoDB" id="2043141at2"/>